<organism evidence="3 4">
    <name type="scientific">Parvibium lacunae</name>
    <dbReference type="NCBI Taxonomy" id="1888893"/>
    <lineage>
        <taxon>Bacteria</taxon>
        <taxon>Pseudomonadati</taxon>
        <taxon>Pseudomonadota</taxon>
        <taxon>Betaproteobacteria</taxon>
        <taxon>Burkholderiales</taxon>
        <taxon>Alcaligenaceae</taxon>
        <taxon>Parvibium</taxon>
    </lineage>
</organism>
<dbReference type="OrthoDB" id="9770435at2"/>
<sequence length="385" mass="41518">MELKQALLQNPNDLLNLRALKPFPAQLWLVFAAPHFFSNSLFTESLNDLAEGQLLIGCSTAGEIAGRNVHENTAVVQGIHFEHPDFVSACTLIRDSGDSFAAGERLASQLARADVHTVLILSPGLDVNGSALIEGIQHSLRRPVKIIGGLAGDNGQFAQTFTLYQNKIDSRQVVAVGFYGPHLHCAHGSFGGWQAFGPPRKVTRAVGNQLFSLDHEAALDVYKHYLGDYAQELPGAGLLFPFAILGEDHRQTGLIRTILGIDNEQGSLTLAGDISENSYVRLMHASTDSLIDGAQAAAKATQTMLMQTTPGLPLLISCVGRRMVMGARVDEEVEAVAETFGNHCQPVGFYSYGEISPFLDSTDCRLHNQTMTISYLYEAPAGAAA</sequence>
<name>A0A368L7U5_9BURK</name>
<evidence type="ECO:0000313" key="3">
    <source>
        <dbReference type="EMBL" id="RCS59696.1"/>
    </source>
</evidence>
<dbReference type="SMART" id="SM00897">
    <property type="entry name" value="FIST"/>
    <property type="match status" value="1"/>
</dbReference>
<dbReference type="Pfam" id="PF08495">
    <property type="entry name" value="FIST"/>
    <property type="match status" value="1"/>
</dbReference>
<accession>A0A368L7U5</accession>
<dbReference type="AlphaFoldDB" id="A0A368L7U5"/>
<dbReference type="RefSeq" id="WP_114401843.1">
    <property type="nucleotide sequence ID" value="NZ_QPGB01000001.1"/>
</dbReference>
<evidence type="ECO:0000313" key="4">
    <source>
        <dbReference type="Proteomes" id="UP000252357"/>
    </source>
</evidence>
<feature type="domain" description="FIST" evidence="1">
    <location>
        <begin position="24"/>
        <end position="217"/>
    </location>
</feature>
<protein>
    <recommendedName>
        <fullName evidence="5">Histidine kinase</fullName>
    </recommendedName>
</protein>
<dbReference type="SMART" id="SM01204">
    <property type="entry name" value="FIST_C"/>
    <property type="match status" value="1"/>
</dbReference>
<dbReference type="InterPro" id="IPR013702">
    <property type="entry name" value="FIST_domain_N"/>
</dbReference>
<reference evidence="3 4" key="1">
    <citation type="journal article" date="2018" name="Int. J. Syst. Evol. Microbiol.">
        <title>Parvibium lacunae gen. nov., sp. nov., a new member of the family Alcaligenaceae isolated from a freshwater pond.</title>
        <authorList>
            <person name="Chen W.M."/>
            <person name="Xie P.B."/>
            <person name="Hsu M.Y."/>
            <person name="Sheu S.Y."/>
        </authorList>
    </citation>
    <scope>NUCLEOTIDE SEQUENCE [LARGE SCALE GENOMIC DNA]</scope>
    <source>
        <strain evidence="3 4">KMB9</strain>
    </source>
</reference>
<comment type="caution">
    <text evidence="3">The sequence shown here is derived from an EMBL/GenBank/DDBJ whole genome shotgun (WGS) entry which is preliminary data.</text>
</comment>
<dbReference type="InterPro" id="IPR019494">
    <property type="entry name" value="FIST_C"/>
</dbReference>
<gene>
    <name evidence="3" type="ORF">DU000_03035</name>
</gene>
<keyword evidence="4" id="KW-1185">Reference proteome</keyword>
<evidence type="ECO:0000259" key="2">
    <source>
        <dbReference type="SMART" id="SM01204"/>
    </source>
</evidence>
<dbReference type="PANTHER" id="PTHR40252:SF2">
    <property type="entry name" value="BLR0328 PROTEIN"/>
    <property type="match status" value="1"/>
</dbReference>
<dbReference type="PANTHER" id="PTHR40252">
    <property type="entry name" value="BLR0328 PROTEIN"/>
    <property type="match status" value="1"/>
</dbReference>
<dbReference type="Proteomes" id="UP000252357">
    <property type="component" value="Unassembled WGS sequence"/>
</dbReference>
<feature type="domain" description="FIST C-domain" evidence="2">
    <location>
        <begin position="218"/>
        <end position="358"/>
    </location>
</feature>
<evidence type="ECO:0008006" key="5">
    <source>
        <dbReference type="Google" id="ProtNLM"/>
    </source>
</evidence>
<evidence type="ECO:0000259" key="1">
    <source>
        <dbReference type="SMART" id="SM00897"/>
    </source>
</evidence>
<dbReference type="EMBL" id="QPGB01000001">
    <property type="protein sequence ID" value="RCS59696.1"/>
    <property type="molecule type" value="Genomic_DNA"/>
</dbReference>
<proteinExistence type="predicted"/>
<dbReference type="Pfam" id="PF10442">
    <property type="entry name" value="FIST_C"/>
    <property type="match status" value="1"/>
</dbReference>